<protein>
    <submittedName>
        <fullName evidence="1">Uncharacterized protein</fullName>
    </submittedName>
</protein>
<name>A0A396HMK8_MEDTR</name>
<accession>A0A396HMK8</accession>
<dbReference type="Proteomes" id="UP000265566">
    <property type="component" value="Chromosome 5"/>
</dbReference>
<reference evidence="2" key="1">
    <citation type="journal article" date="2018" name="Nat. Plants">
        <title>Whole-genome landscape of Medicago truncatula symbiotic genes.</title>
        <authorList>
            <person name="Pecrix Y."/>
            <person name="Staton S.E."/>
            <person name="Sallet E."/>
            <person name="Lelandais-Briere C."/>
            <person name="Moreau S."/>
            <person name="Carrere S."/>
            <person name="Blein T."/>
            <person name="Jardinaud M.F."/>
            <person name="Latrasse D."/>
            <person name="Zouine M."/>
            <person name="Zahm M."/>
            <person name="Kreplak J."/>
            <person name="Mayjonade B."/>
            <person name="Satge C."/>
            <person name="Perez M."/>
            <person name="Cauet S."/>
            <person name="Marande W."/>
            <person name="Chantry-Darmon C."/>
            <person name="Lopez-Roques C."/>
            <person name="Bouchez O."/>
            <person name="Berard A."/>
            <person name="Debelle F."/>
            <person name="Munos S."/>
            <person name="Bendahmane A."/>
            <person name="Berges H."/>
            <person name="Niebel A."/>
            <person name="Buitink J."/>
            <person name="Frugier F."/>
            <person name="Benhamed M."/>
            <person name="Crespi M."/>
            <person name="Gouzy J."/>
            <person name="Gamas P."/>
        </authorList>
    </citation>
    <scope>NUCLEOTIDE SEQUENCE [LARGE SCALE GENOMIC DNA]</scope>
    <source>
        <strain evidence="2">cv. Jemalong A17</strain>
    </source>
</reference>
<gene>
    <name evidence="1" type="ORF">MtrunA17_Chr5g0408391</name>
</gene>
<dbReference type="AlphaFoldDB" id="A0A396HMK8"/>
<dbReference type="Gramene" id="rna29637">
    <property type="protein sequence ID" value="RHN54572.1"/>
    <property type="gene ID" value="gene29637"/>
</dbReference>
<comment type="caution">
    <text evidence="1">The sequence shown here is derived from an EMBL/GenBank/DDBJ whole genome shotgun (WGS) entry which is preliminary data.</text>
</comment>
<proteinExistence type="predicted"/>
<sequence>MKLGKLPPKLLWDIENACKLLQFVNGFKNSKSLVELSPRLFISKFSPQR</sequence>
<dbReference type="EMBL" id="PSQE01000005">
    <property type="protein sequence ID" value="RHN54572.1"/>
    <property type="molecule type" value="Genomic_DNA"/>
</dbReference>
<evidence type="ECO:0000313" key="2">
    <source>
        <dbReference type="Proteomes" id="UP000265566"/>
    </source>
</evidence>
<organism evidence="1 2">
    <name type="scientific">Medicago truncatula</name>
    <name type="common">Barrel medic</name>
    <name type="synonym">Medicago tribuloides</name>
    <dbReference type="NCBI Taxonomy" id="3880"/>
    <lineage>
        <taxon>Eukaryota</taxon>
        <taxon>Viridiplantae</taxon>
        <taxon>Streptophyta</taxon>
        <taxon>Embryophyta</taxon>
        <taxon>Tracheophyta</taxon>
        <taxon>Spermatophyta</taxon>
        <taxon>Magnoliopsida</taxon>
        <taxon>eudicotyledons</taxon>
        <taxon>Gunneridae</taxon>
        <taxon>Pentapetalae</taxon>
        <taxon>rosids</taxon>
        <taxon>fabids</taxon>
        <taxon>Fabales</taxon>
        <taxon>Fabaceae</taxon>
        <taxon>Papilionoideae</taxon>
        <taxon>50 kb inversion clade</taxon>
        <taxon>NPAAA clade</taxon>
        <taxon>Hologalegina</taxon>
        <taxon>IRL clade</taxon>
        <taxon>Trifolieae</taxon>
        <taxon>Medicago</taxon>
    </lineage>
</organism>
<evidence type="ECO:0000313" key="1">
    <source>
        <dbReference type="EMBL" id="RHN54572.1"/>
    </source>
</evidence>